<reference evidence="2" key="1">
    <citation type="journal article" date="2023" name="Microorganisms">
        <title>Genomic Characterization of Arcobacter butzleri Strains Isolated from Various Sources in Lithuania.</title>
        <authorList>
            <person name="Uljanovas D."/>
            <person name="Golz G."/>
            <person name="Fleischmann S."/>
            <person name="Kudirkiene E."/>
            <person name="Kasetiene N."/>
            <person name="Grineviciene A."/>
            <person name="Tamuleviciene E."/>
            <person name="Aksomaitiene J."/>
            <person name="Alter T."/>
            <person name="Malakauskas M."/>
        </authorList>
    </citation>
    <scope>NUCLEOTIDE SEQUENCE</scope>
    <source>
        <strain evidence="2">S41</strain>
    </source>
</reference>
<reference evidence="2" key="2">
    <citation type="submission" date="2023-01" db="EMBL/GenBank/DDBJ databases">
        <authorList>
            <person name="Uljanovas D."/>
        </authorList>
    </citation>
    <scope>NUCLEOTIDE SEQUENCE</scope>
    <source>
        <strain evidence="2">S41</strain>
    </source>
</reference>
<dbReference type="Proteomes" id="UP001170364">
    <property type="component" value="Unassembled WGS sequence"/>
</dbReference>
<dbReference type="CDD" id="cd00719">
    <property type="entry name" value="GIY-YIG_SF"/>
    <property type="match status" value="1"/>
</dbReference>
<dbReference type="InterPro" id="IPR035901">
    <property type="entry name" value="GIY-YIG_endonuc_sf"/>
</dbReference>
<accession>A0AAW7Q8H5</accession>
<dbReference type="SUPFAM" id="SSF82771">
    <property type="entry name" value="GIY-YIG endonuclease"/>
    <property type="match status" value="1"/>
</dbReference>
<feature type="domain" description="Xer recombinase N-terminal" evidence="1">
    <location>
        <begin position="120"/>
        <end position="237"/>
    </location>
</feature>
<name>A0AAW7Q8H5_9BACT</name>
<sequence>MTKQKTRKLISNNTIGKQLTDYSLKNKKIGIYFLLQNDIIVYVGKALNIFSRIRQHLRSDKIFNKVYYLEFQEKDLDTKENEFIGKFIPLYNKDNLSKMIKSWKVKKKLIRLELSKITTQDNILKDLLFWNKIYLSEKLQSKHKELKQNLLNAKTFIELENISIKCRREAFRSFGNFSVPIIDFTYYIIYKKIYQFKNIDTNLLASYIRLNLKDLNKDSMQDYYYQIKDFFDFIDSNIKNKDNFQFNIGYLKDGTKARKPF</sequence>
<evidence type="ECO:0000259" key="1">
    <source>
        <dbReference type="Pfam" id="PF18644"/>
    </source>
</evidence>
<evidence type="ECO:0000313" key="2">
    <source>
        <dbReference type="EMBL" id="MDN5122344.1"/>
    </source>
</evidence>
<comment type="caution">
    <text evidence="2">The sequence shown here is derived from an EMBL/GenBank/DDBJ whole genome shotgun (WGS) entry which is preliminary data.</text>
</comment>
<dbReference type="Pfam" id="PF18644">
    <property type="entry name" value="Phage_int_SAM_6"/>
    <property type="match status" value="1"/>
</dbReference>
<dbReference type="Gene3D" id="3.40.1440.10">
    <property type="entry name" value="GIY-YIG endonuclease"/>
    <property type="match status" value="1"/>
</dbReference>
<evidence type="ECO:0000313" key="3">
    <source>
        <dbReference type="Proteomes" id="UP001170364"/>
    </source>
</evidence>
<dbReference type="EMBL" id="JAQJJG010000001">
    <property type="protein sequence ID" value="MDN5122344.1"/>
    <property type="molecule type" value="Genomic_DNA"/>
</dbReference>
<dbReference type="RefSeq" id="WP_301369650.1">
    <property type="nucleotide sequence ID" value="NZ_JAQJJF010000007.1"/>
</dbReference>
<gene>
    <name evidence="2" type="ORF">PJV93_00330</name>
</gene>
<dbReference type="AlphaFoldDB" id="A0AAW7Q8H5"/>
<proteinExistence type="predicted"/>
<organism evidence="2 3">
    <name type="scientific">Aliarcobacter butzleri</name>
    <dbReference type="NCBI Taxonomy" id="28197"/>
    <lineage>
        <taxon>Bacteria</taxon>
        <taxon>Pseudomonadati</taxon>
        <taxon>Campylobacterota</taxon>
        <taxon>Epsilonproteobacteria</taxon>
        <taxon>Campylobacterales</taxon>
        <taxon>Arcobacteraceae</taxon>
        <taxon>Aliarcobacter</taxon>
    </lineage>
</organism>
<protein>
    <submittedName>
        <fullName evidence="2">GIY-YIG nuclease family protein</fullName>
    </submittedName>
</protein>
<dbReference type="InterPro" id="IPR041308">
    <property type="entry name" value="Xer_N"/>
</dbReference>